<accession>A0ABQ4YK50</accession>
<evidence type="ECO:0000313" key="1">
    <source>
        <dbReference type="EMBL" id="GJS78189.1"/>
    </source>
</evidence>
<reference evidence="1" key="1">
    <citation type="journal article" date="2022" name="Int. J. Mol. Sci.">
        <title>Draft Genome of Tanacetum Coccineum: Genomic Comparison of Closely Related Tanacetum-Family Plants.</title>
        <authorList>
            <person name="Yamashiro T."/>
            <person name="Shiraishi A."/>
            <person name="Nakayama K."/>
            <person name="Satake H."/>
        </authorList>
    </citation>
    <scope>NUCLEOTIDE SEQUENCE</scope>
</reference>
<reference evidence="1" key="2">
    <citation type="submission" date="2022-01" db="EMBL/GenBank/DDBJ databases">
        <authorList>
            <person name="Yamashiro T."/>
            <person name="Shiraishi A."/>
            <person name="Satake H."/>
            <person name="Nakayama K."/>
        </authorList>
    </citation>
    <scope>NUCLEOTIDE SEQUENCE</scope>
</reference>
<proteinExistence type="predicted"/>
<dbReference type="Proteomes" id="UP001151760">
    <property type="component" value="Unassembled WGS sequence"/>
</dbReference>
<keyword evidence="2" id="KW-1185">Reference proteome</keyword>
<sequence length="105" mass="12120">MRMTIKHAYVKKELTSGPAWDNTLHYTYNIRDLLGTYDASSIWEAFGGYTRDLDSIWEETGQDCSFTRSGFKDARIVPGDGVTIPSDAIRTYKRRRQEICNCVRM</sequence>
<comment type="caution">
    <text evidence="1">The sequence shown here is derived from an EMBL/GenBank/DDBJ whole genome shotgun (WGS) entry which is preliminary data.</text>
</comment>
<organism evidence="1 2">
    <name type="scientific">Tanacetum coccineum</name>
    <dbReference type="NCBI Taxonomy" id="301880"/>
    <lineage>
        <taxon>Eukaryota</taxon>
        <taxon>Viridiplantae</taxon>
        <taxon>Streptophyta</taxon>
        <taxon>Embryophyta</taxon>
        <taxon>Tracheophyta</taxon>
        <taxon>Spermatophyta</taxon>
        <taxon>Magnoliopsida</taxon>
        <taxon>eudicotyledons</taxon>
        <taxon>Gunneridae</taxon>
        <taxon>Pentapetalae</taxon>
        <taxon>asterids</taxon>
        <taxon>campanulids</taxon>
        <taxon>Asterales</taxon>
        <taxon>Asteraceae</taxon>
        <taxon>Asteroideae</taxon>
        <taxon>Anthemideae</taxon>
        <taxon>Anthemidinae</taxon>
        <taxon>Tanacetum</taxon>
    </lineage>
</organism>
<dbReference type="EMBL" id="BQNB010010506">
    <property type="protein sequence ID" value="GJS78189.1"/>
    <property type="molecule type" value="Genomic_DNA"/>
</dbReference>
<name>A0ABQ4YK50_9ASTR</name>
<evidence type="ECO:0000313" key="2">
    <source>
        <dbReference type="Proteomes" id="UP001151760"/>
    </source>
</evidence>
<protein>
    <submittedName>
        <fullName evidence="1">Uncharacterized protein</fullName>
    </submittedName>
</protein>
<gene>
    <name evidence="1" type="ORF">Tco_0728070</name>
</gene>